<keyword evidence="2" id="KW-0812">Transmembrane</keyword>
<evidence type="ECO:0000313" key="4">
    <source>
        <dbReference type="EMBL" id="KAG8553054.1"/>
    </source>
</evidence>
<protein>
    <submittedName>
        <fullName evidence="4">Uncharacterized protein</fullName>
    </submittedName>
</protein>
<comment type="caution">
    <text evidence="4">The sequence shown here is derived from an EMBL/GenBank/DDBJ whole genome shotgun (WGS) entry which is preliminary data.</text>
</comment>
<evidence type="ECO:0000256" key="2">
    <source>
        <dbReference type="SAM" id="Phobius"/>
    </source>
</evidence>
<feature type="chain" id="PRO_5043540791" evidence="3">
    <location>
        <begin position="23"/>
        <end position="161"/>
    </location>
</feature>
<evidence type="ECO:0000313" key="5">
    <source>
        <dbReference type="Proteomes" id="UP000824782"/>
    </source>
</evidence>
<accession>A0AAV6ZV70</accession>
<feature type="region of interest" description="Disordered" evidence="1">
    <location>
        <begin position="59"/>
        <end position="103"/>
    </location>
</feature>
<sequence>MIRPTSLAVIWLLSLHCILVQGQSSTAPPTTAAAQTTTAPPTTTALATTTAAPTTAALTTTAAPTTTGPTTAPATTTSAATTTATTTTTGKTTTTTTTKPTTTTAQASSSGLAVYAIILIAFFSAIGFILLVVGCFFICRRFYPRTLSYRTEPNPSGPYRP</sequence>
<feature type="transmembrane region" description="Helical" evidence="2">
    <location>
        <begin position="112"/>
        <end position="139"/>
    </location>
</feature>
<keyword evidence="3" id="KW-0732">Signal</keyword>
<gene>
    <name evidence="4" type="ORF">GDO81_003251</name>
</gene>
<keyword evidence="2" id="KW-1133">Transmembrane helix</keyword>
<evidence type="ECO:0000256" key="3">
    <source>
        <dbReference type="SAM" id="SignalP"/>
    </source>
</evidence>
<feature type="signal peptide" evidence="3">
    <location>
        <begin position="1"/>
        <end position="22"/>
    </location>
</feature>
<dbReference type="Proteomes" id="UP000824782">
    <property type="component" value="Unassembled WGS sequence"/>
</dbReference>
<name>A0AAV6ZV70_ENGPU</name>
<dbReference type="EMBL" id="WNYA01000010">
    <property type="protein sequence ID" value="KAG8553054.1"/>
    <property type="molecule type" value="Genomic_DNA"/>
</dbReference>
<dbReference type="AlphaFoldDB" id="A0AAV6ZV70"/>
<reference evidence="4" key="1">
    <citation type="thesis" date="2020" institute="ProQuest LLC" country="789 East Eisenhower Parkway, Ann Arbor, MI, USA">
        <title>Comparative Genomics and Chromosome Evolution.</title>
        <authorList>
            <person name="Mudd A.B."/>
        </authorList>
    </citation>
    <scope>NUCLEOTIDE SEQUENCE</scope>
    <source>
        <strain evidence="4">237g6f4</strain>
        <tissue evidence="4">Blood</tissue>
    </source>
</reference>
<evidence type="ECO:0000256" key="1">
    <source>
        <dbReference type="SAM" id="MobiDB-lite"/>
    </source>
</evidence>
<organism evidence="4 5">
    <name type="scientific">Engystomops pustulosus</name>
    <name type="common">Tungara frog</name>
    <name type="synonym">Physalaemus pustulosus</name>
    <dbReference type="NCBI Taxonomy" id="76066"/>
    <lineage>
        <taxon>Eukaryota</taxon>
        <taxon>Metazoa</taxon>
        <taxon>Chordata</taxon>
        <taxon>Craniata</taxon>
        <taxon>Vertebrata</taxon>
        <taxon>Euteleostomi</taxon>
        <taxon>Amphibia</taxon>
        <taxon>Batrachia</taxon>
        <taxon>Anura</taxon>
        <taxon>Neobatrachia</taxon>
        <taxon>Hyloidea</taxon>
        <taxon>Leptodactylidae</taxon>
        <taxon>Leiuperinae</taxon>
        <taxon>Engystomops</taxon>
    </lineage>
</organism>
<keyword evidence="5" id="KW-1185">Reference proteome</keyword>
<keyword evidence="2" id="KW-0472">Membrane</keyword>
<proteinExistence type="predicted"/>